<keyword evidence="3" id="KW-1185">Reference proteome</keyword>
<protein>
    <recommendedName>
        <fullName evidence="1">Short chain dehydrogenase-like proteobacteria domain-containing protein</fullName>
    </recommendedName>
</protein>
<evidence type="ECO:0000313" key="2">
    <source>
        <dbReference type="EMBL" id="MBY8336230.1"/>
    </source>
</evidence>
<proteinExistence type="predicted"/>
<dbReference type="InterPro" id="IPR048623">
    <property type="entry name" value="SDR-like_proteobact"/>
</dbReference>
<dbReference type="Pfam" id="PF21777">
    <property type="entry name" value="SDR-like"/>
    <property type="match status" value="1"/>
</dbReference>
<name>A0ABS7PAZ1_9SPHN</name>
<dbReference type="RefSeq" id="WP_222823920.1">
    <property type="nucleotide sequence ID" value="NZ_JAHWXP010000001.1"/>
</dbReference>
<comment type="caution">
    <text evidence="2">The sequence shown here is derived from an EMBL/GenBank/DDBJ whole genome shotgun (WGS) entry which is preliminary data.</text>
</comment>
<gene>
    <name evidence="2" type="ORF">KYN89_04150</name>
</gene>
<evidence type="ECO:0000259" key="1">
    <source>
        <dbReference type="Pfam" id="PF21777"/>
    </source>
</evidence>
<organism evidence="2 3">
    <name type="scientific">Alteriqipengyuania abyssalis</name>
    <dbReference type="NCBI Taxonomy" id="2860200"/>
    <lineage>
        <taxon>Bacteria</taxon>
        <taxon>Pseudomonadati</taxon>
        <taxon>Pseudomonadota</taxon>
        <taxon>Alphaproteobacteria</taxon>
        <taxon>Sphingomonadales</taxon>
        <taxon>Erythrobacteraceae</taxon>
        <taxon>Alteriqipengyuania</taxon>
    </lineage>
</organism>
<feature type="domain" description="Short chain dehydrogenase-like proteobacteria" evidence="1">
    <location>
        <begin position="9"/>
        <end position="105"/>
    </location>
</feature>
<dbReference type="EMBL" id="JAHWXP010000001">
    <property type="protein sequence ID" value="MBY8336230.1"/>
    <property type="molecule type" value="Genomic_DNA"/>
</dbReference>
<accession>A0ABS7PAZ1</accession>
<reference evidence="2 3" key="1">
    <citation type="submission" date="2021-07" db="EMBL/GenBank/DDBJ databases">
        <title>Alteriqipengyuania abyssalis NZ-12B nov, sp.nov isolated from deep sea sponge in pacific ocean.</title>
        <authorList>
            <person name="Tareen S."/>
            <person name="Wink J."/>
        </authorList>
    </citation>
    <scope>NUCLEOTIDE SEQUENCE [LARGE SCALE GENOMIC DNA]</scope>
    <source>
        <strain evidence="2 3">NZ-12B</strain>
    </source>
</reference>
<sequence>MSDNAPAIIRVERLPGPALDAAAAFHAHWAQQVSNAAKDYEFVIVVLDPAPFDHADWRRAAARDLARAHPDNCINIVAGLEGAALARMVEFLGRAPAITGQYLPLADSAPCESGSDGRLGDDDTDG</sequence>
<dbReference type="Proteomes" id="UP000759298">
    <property type="component" value="Unassembled WGS sequence"/>
</dbReference>
<evidence type="ECO:0000313" key="3">
    <source>
        <dbReference type="Proteomes" id="UP000759298"/>
    </source>
</evidence>